<evidence type="ECO:0000256" key="4">
    <source>
        <dbReference type="SAM" id="MobiDB-lite"/>
    </source>
</evidence>
<gene>
    <name evidence="5" type="ORF">GMARGA_LOCUS601</name>
</gene>
<evidence type="ECO:0000256" key="1">
    <source>
        <dbReference type="ARBA" id="ARBA00010537"/>
    </source>
</evidence>
<name>A0ABM8VWZ0_GIGMA</name>
<reference evidence="5 6" key="1">
    <citation type="submission" date="2021-06" db="EMBL/GenBank/DDBJ databases">
        <authorList>
            <person name="Kallberg Y."/>
            <person name="Tangrot J."/>
            <person name="Rosling A."/>
        </authorList>
    </citation>
    <scope>NUCLEOTIDE SEQUENCE [LARGE SCALE GENOMIC DNA]</scope>
    <source>
        <strain evidence="5 6">120-4 pot B 10/14</strain>
    </source>
</reference>
<dbReference type="InterPro" id="IPR000911">
    <property type="entry name" value="Ribosomal_uL11"/>
</dbReference>
<dbReference type="Gene3D" id="3.30.1550.10">
    <property type="entry name" value="Ribosomal protein L11/L12, N-terminal domain"/>
    <property type="match status" value="1"/>
</dbReference>
<feature type="region of interest" description="Disordered" evidence="4">
    <location>
        <begin position="194"/>
        <end position="216"/>
    </location>
</feature>
<comment type="similarity">
    <text evidence="1">Belongs to the universal ribosomal protein uL11 family.</text>
</comment>
<keyword evidence="3" id="KW-0687">Ribonucleoprotein</keyword>
<dbReference type="SUPFAM" id="SSF54747">
    <property type="entry name" value="Ribosomal L11/L12e N-terminal domain"/>
    <property type="match status" value="1"/>
</dbReference>
<evidence type="ECO:0000256" key="2">
    <source>
        <dbReference type="ARBA" id="ARBA00022980"/>
    </source>
</evidence>
<dbReference type="SMART" id="SM00649">
    <property type="entry name" value="RL11"/>
    <property type="match status" value="1"/>
</dbReference>
<dbReference type="SUPFAM" id="SSF46906">
    <property type="entry name" value="Ribosomal protein L11, C-terminal domain"/>
    <property type="match status" value="1"/>
</dbReference>
<dbReference type="InterPro" id="IPR036796">
    <property type="entry name" value="Ribosomal_uL11_N_sf"/>
</dbReference>
<proteinExistence type="inferred from homology"/>
<accession>A0ABM8VWZ0</accession>
<evidence type="ECO:0000313" key="6">
    <source>
        <dbReference type="Proteomes" id="UP000789901"/>
    </source>
</evidence>
<keyword evidence="6" id="KW-1185">Reference proteome</keyword>
<comment type="caution">
    <text evidence="5">The sequence shown here is derived from an EMBL/GenBank/DDBJ whole genome shotgun (WGS) entry which is preliminary data.</text>
</comment>
<feature type="compositionally biased region" description="Basic and acidic residues" evidence="4">
    <location>
        <begin position="194"/>
        <end position="210"/>
    </location>
</feature>
<dbReference type="InterPro" id="IPR036769">
    <property type="entry name" value="Ribosomal_uL11_C_sf"/>
</dbReference>
<dbReference type="Proteomes" id="UP000789901">
    <property type="component" value="Unassembled WGS sequence"/>
</dbReference>
<protein>
    <submittedName>
        <fullName evidence="5">388_t:CDS:1</fullName>
    </submittedName>
</protein>
<evidence type="ECO:0000256" key="3">
    <source>
        <dbReference type="ARBA" id="ARBA00023274"/>
    </source>
</evidence>
<sequence length="216" mass="24889">MKKRIRKIQLVCGQAKPASVVSLNFKKGPAAFCKEFNEQTKSRNGELVNVKITFLNDTYSYDIGPAPSSHLIKKALGDKKEINHEELKKITQQIITNLNTEDIEKATKIVAGTVRNKRRFDAQCEEVELKNKITKDITYDQLQKDNKRKNILGNIDLYQKISVLEDEFEKEQNPETRRRRLALLAKLEEAFETEVGKKKEPLTEKEKPELTDEGEK</sequence>
<evidence type="ECO:0000313" key="5">
    <source>
        <dbReference type="EMBL" id="CAG8467285.1"/>
    </source>
</evidence>
<dbReference type="EMBL" id="CAJVQB010000105">
    <property type="protein sequence ID" value="CAG8467285.1"/>
    <property type="molecule type" value="Genomic_DNA"/>
</dbReference>
<keyword evidence="2" id="KW-0689">Ribosomal protein</keyword>
<organism evidence="5 6">
    <name type="scientific">Gigaspora margarita</name>
    <dbReference type="NCBI Taxonomy" id="4874"/>
    <lineage>
        <taxon>Eukaryota</taxon>
        <taxon>Fungi</taxon>
        <taxon>Fungi incertae sedis</taxon>
        <taxon>Mucoromycota</taxon>
        <taxon>Glomeromycotina</taxon>
        <taxon>Glomeromycetes</taxon>
        <taxon>Diversisporales</taxon>
        <taxon>Gigasporaceae</taxon>
        <taxon>Gigaspora</taxon>
    </lineage>
</organism>